<accession>A0AAD5PPV0</accession>
<dbReference type="InterPro" id="IPR027417">
    <property type="entry name" value="P-loop_NTPase"/>
</dbReference>
<dbReference type="AlphaFoldDB" id="A0AAD5PPV0"/>
<sequence length="341" mass="39753">MADKGEKTTNQSNKEEFKFKFHPMPDTQIPPFTEHFRFPGGLARCEPGGFVLTEEFGRHAHEIVNFKPRTDDVWVVTFPKCGTTWTQEMVWMMLNDCNAELAKTTPLTIRAPFLESSLFEKMEFAPPGLADLMPSLDVIDKMPSPRVIKSHLPFYLLPPKLLETCKVVYVARNPKDVMVSYYHHHKLLKMPSYSGDFETFVNYFMNDHLVFLPYFPHILDAWAKRTNPNLLFLFYEDMKKNLRGEVEKVAQFLDKPLDEAKMTLLLEHLKFDNLSKNDSVNFKSAKDLGYMNDEGTFIRKGKTGDWKNHLSPELNRRVEAWIEENLADTDLRFVMELEKQD</sequence>
<protein>
    <recommendedName>
        <fullName evidence="3">Sulfotransferase domain-containing protein</fullName>
    </recommendedName>
</protein>
<dbReference type="Pfam" id="PF00685">
    <property type="entry name" value="Sulfotransfer_1"/>
    <property type="match status" value="1"/>
</dbReference>
<keyword evidence="5" id="KW-1185">Reference proteome</keyword>
<gene>
    <name evidence="4" type="ORF">GHT06_020008</name>
</gene>
<evidence type="ECO:0000256" key="2">
    <source>
        <dbReference type="ARBA" id="ARBA00022679"/>
    </source>
</evidence>
<keyword evidence="2" id="KW-0808">Transferase</keyword>
<dbReference type="Proteomes" id="UP000820818">
    <property type="component" value="Linkage Group LG8"/>
</dbReference>
<evidence type="ECO:0000313" key="4">
    <source>
        <dbReference type="EMBL" id="KAI9554732.1"/>
    </source>
</evidence>
<dbReference type="EMBL" id="WJBH02000008">
    <property type="protein sequence ID" value="KAI9554732.1"/>
    <property type="molecule type" value="Genomic_DNA"/>
</dbReference>
<evidence type="ECO:0000256" key="1">
    <source>
        <dbReference type="ARBA" id="ARBA00005771"/>
    </source>
</evidence>
<dbReference type="GO" id="GO:0008146">
    <property type="term" value="F:sulfotransferase activity"/>
    <property type="evidence" value="ECO:0007669"/>
    <property type="project" value="InterPro"/>
</dbReference>
<reference evidence="4 5" key="1">
    <citation type="submission" date="2022-05" db="EMBL/GenBank/DDBJ databases">
        <title>A multi-omics perspective on studying reproductive biology in Daphnia sinensis.</title>
        <authorList>
            <person name="Jia J."/>
        </authorList>
    </citation>
    <scope>NUCLEOTIDE SEQUENCE [LARGE SCALE GENOMIC DNA]</scope>
    <source>
        <strain evidence="4 5">WSL</strain>
    </source>
</reference>
<evidence type="ECO:0000259" key="3">
    <source>
        <dbReference type="Pfam" id="PF00685"/>
    </source>
</evidence>
<organism evidence="4 5">
    <name type="scientific">Daphnia sinensis</name>
    <dbReference type="NCBI Taxonomy" id="1820382"/>
    <lineage>
        <taxon>Eukaryota</taxon>
        <taxon>Metazoa</taxon>
        <taxon>Ecdysozoa</taxon>
        <taxon>Arthropoda</taxon>
        <taxon>Crustacea</taxon>
        <taxon>Branchiopoda</taxon>
        <taxon>Diplostraca</taxon>
        <taxon>Cladocera</taxon>
        <taxon>Anomopoda</taxon>
        <taxon>Daphniidae</taxon>
        <taxon>Daphnia</taxon>
        <taxon>Daphnia similis group</taxon>
    </lineage>
</organism>
<comment type="caution">
    <text evidence="4">The sequence shown here is derived from an EMBL/GenBank/DDBJ whole genome shotgun (WGS) entry which is preliminary data.</text>
</comment>
<dbReference type="SUPFAM" id="SSF52540">
    <property type="entry name" value="P-loop containing nucleoside triphosphate hydrolases"/>
    <property type="match status" value="1"/>
</dbReference>
<dbReference type="Gene3D" id="3.40.50.300">
    <property type="entry name" value="P-loop containing nucleotide triphosphate hydrolases"/>
    <property type="match status" value="1"/>
</dbReference>
<name>A0AAD5PPV0_9CRUS</name>
<evidence type="ECO:0000313" key="5">
    <source>
        <dbReference type="Proteomes" id="UP000820818"/>
    </source>
</evidence>
<proteinExistence type="inferred from homology"/>
<feature type="domain" description="Sulfotransferase" evidence="3">
    <location>
        <begin position="71"/>
        <end position="329"/>
    </location>
</feature>
<comment type="similarity">
    <text evidence="1">Belongs to the sulfotransferase 1 family.</text>
</comment>
<dbReference type="InterPro" id="IPR000863">
    <property type="entry name" value="Sulfotransferase_dom"/>
</dbReference>
<dbReference type="PANTHER" id="PTHR11783">
    <property type="entry name" value="SULFOTRANSFERASE SULT"/>
    <property type="match status" value="1"/>
</dbReference>